<accession>A0A6B0XZ97</accession>
<dbReference type="InterPro" id="IPR003730">
    <property type="entry name" value="Cu_polyphenol_OxRdtase"/>
</dbReference>
<evidence type="ECO:0000256" key="4">
    <source>
        <dbReference type="ARBA" id="ARBA00022723"/>
    </source>
</evidence>
<dbReference type="InterPro" id="IPR038371">
    <property type="entry name" value="Cu_polyphenol_OxRdtase_sf"/>
</dbReference>
<dbReference type="NCBIfam" id="TIGR00726">
    <property type="entry name" value="peptidoglycan editing factor PgeF"/>
    <property type="match status" value="1"/>
</dbReference>
<evidence type="ECO:0000256" key="1">
    <source>
        <dbReference type="ARBA" id="ARBA00000553"/>
    </source>
</evidence>
<evidence type="ECO:0000256" key="5">
    <source>
        <dbReference type="ARBA" id="ARBA00022801"/>
    </source>
</evidence>
<organism evidence="11">
    <name type="scientific">Boseongicola sp. SB0664_bin_43</name>
    <dbReference type="NCBI Taxonomy" id="2604844"/>
    <lineage>
        <taxon>Bacteria</taxon>
        <taxon>Pseudomonadati</taxon>
        <taxon>Pseudomonadota</taxon>
        <taxon>Alphaproteobacteria</taxon>
        <taxon>Rhodobacterales</taxon>
        <taxon>Paracoccaceae</taxon>
        <taxon>Boseongicola</taxon>
    </lineage>
</organism>
<keyword evidence="4" id="KW-0479">Metal-binding</keyword>
<dbReference type="PANTHER" id="PTHR30616:SF2">
    <property type="entry name" value="PURINE NUCLEOSIDE PHOSPHORYLASE LACC1"/>
    <property type="match status" value="1"/>
</dbReference>
<protein>
    <recommendedName>
        <fullName evidence="10">Purine nucleoside phosphorylase</fullName>
    </recommendedName>
</protein>
<comment type="caution">
    <text evidence="11">The sequence shown here is derived from an EMBL/GenBank/DDBJ whole genome shotgun (WGS) entry which is preliminary data.</text>
</comment>
<dbReference type="InterPro" id="IPR011324">
    <property type="entry name" value="Cytotoxic_necrot_fac-like_cat"/>
</dbReference>
<sequence>MTIEFITSEALGDLRHGFFTRKGGASTGLFAGLNCGFGSTDRKETVSINRNRAAAVLGISAKRLATVHQVHSATALATDSPFEVQPRADAMATAAPGLGLAILTADCQPVLLADNAAQVVGAAADGGRGARNGVLEATVDAMEQLGARPAGISAVIGPSISQRAYEVGPEFLERFVDDDPANTRFFANGRDDRLQFDLVGYSLQRLRNAGIGNVQWTGHCTFSDSDRFYSYRRSRQRGERDYGRLMSVICL</sequence>
<evidence type="ECO:0000313" key="11">
    <source>
        <dbReference type="EMBL" id="MXY33107.1"/>
    </source>
</evidence>
<keyword evidence="3" id="KW-0808">Transferase</keyword>
<name>A0A6B0XZ97_9RHOB</name>
<dbReference type="GO" id="GO:0017061">
    <property type="term" value="F:S-methyl-5-thioadenosine phosphorylase activity"/>
    <property type="evidence" value="ECO:0007669"/>
    <property type="project" value="UniProtKB-EC"/>
</dbReference>
<dbReference type="CDD" id="cd16833">
    <property type="entry name" value="YfiH"/>
    <property type="match status" value="1"/>
</dbReference>
<dbReference type="GO" id="GO:0016787">
    <property type="term" value="F:hydrolase activity"/>
    <property type="evidence" value="ECO:0007669"/>
    <property type="project" value="UniProtKB-KW"/>
</dbReference>
<gene>
    <name evidence="11" type="primary">pgeF</name>
    <name evidence="11" type="ORF">F4Y60_03260</name>
</gene>
<comment type="similarity">
    <text evidence="2 10">Belongs to the purine nucleoside phosphorylase YfiH/LACC1 family.</text>
</comment>
<evidence type="ECO:0000256" key="10">
    <source>
        <dbReference type="RuleBase" id="RU361274"/>
    </source>
</evidence>
<dbReference type="EMBL" id="VXRY01000127">
    <property type="protein sequence ID" value="MXY33107.1"/>
    <property type="molecule type" value="Genomic_DNA"/>
</dbReference>
<dbReference type="Pfam" id="PF02578">
    <property type="entry name" value="Cu-oxidase_4"/>
    <property type="match status" value="1"/>
</dbReference>
<evidence type="ECO:0000256" key="3">
    <source>
        <dbReference type="ARBA" id="ARBA00022679"/>
    </source>
</evidence>
<reference evidence="11" key="1">
    <citation type="submission" date="2019-09" db="EMBL/GenBank/DDBJ databases">
        <title>Characterisation of the sponge microbiome using genome-centric metagenomics.</title>
        <authorList>
            <person name="Engelberts J.P."/>
            <person name="Robbins S.J."/>
            <person name="De Goeij J.M."/>
            <person name="Aranda M."/>
            <person name="Bell S.C."/>
            <person name="Webster N.S."/>
        </authorList>
    </citation>
    <scope>NUCLEOTIDE SEQUENCE</scope>
    <source>
        <strain evidence="11">SB0664_bin_43</strain>
    </source>
</reference>
<evidence type="ECO:0000256" key="7">
    <source>
        <dbReference type="ARBA" id="ARBA00047989"/>
    </source>
</evidence>
<dbReference type="Gene3D" id="3.60.140.10">
    <property type="entry name" value="CNF1/YfiH-like putative cysteine hydrolases"/>
    <property type="match status" value="1"/>
</dbReference>
<proteinExistence type="inferred from homology"/>
<keyword evidence="5" id="KW-0378">Hydrolase</keyword>
<keyword evidence="6" id="KW-0862">Zinc</keyword>
<dbReference type="AlphaFoldDB" id="A0A6B0XZ97"/>
<evidence type="ECO:0000256" key="6">
    <source>
        <dbReference type="ARBA" id="ARBA00022833"/>
    </source>
</evidence>
<dbReference type="SUPFAM" id="SSF64438">
    <property type="entry name" value="CNF1/YfiH-like putative cysteine hydrolases"/>
    <property type="match status" value="1"/>
</dbReference>
<evidence type="ECO:0000256" key="9">
    <source>
        <dbReference type="ARBA" id="ARBA00049893"/>
    </source>
</evidence>
<evidence type="ECO:0000256" key="2">
    <source>
        <dbReference type="ARBA" id="ARBA00007353"/>
    </source>
</evidence>
<comment type="catalytic activity">
    <reaction evidence="8">
        <text>adenosine + phosphate = alpha-D-ribose 1-phosphate + adenine</text>
        <dbReference type="Rhea" id="RHEA:27642"/>
        <dbReference type="ChEBI" id="CHEBI:16335"/>
        <dbReference type="ChEBI" id="CHEBI:16708"/>
        <dbReference type="ChEBI" id="CHEBI:43474"/>
        <dbReference type="ChEBI" id="CHEBI:57720"/>
        <dbReference type="EC" id="2.4.2.1"/>
    </reaction>
    <physiologicalReaction direction="left-to-right" evidence="8">
        <dbReference type="Rhea" id="RHEA:27643"/>
    </physiologicalReaction>
</comment>
<comment type="catalytic activity">
    <reaction evidence="1">
        <text>inosine + phosphate = alpha-D-ribose 1-phosphate + hypoxanthine</text>
        <dbReference type="Rhea" id="RHEA:27646"/>
        <dbReference type="ChEBI" id="CHEBI:17368"/>
        <dbReference type="ChEBI" id="CHEBI:17596"/>
        <dbReference type="ChEBI" id="CHEBI:43474"/>
        <dbReference type="ChEBI" id="CHEBI:57720"/>
        <dbReference type="EC" id="2.4.2.1"/>
    </reaction>
    <physiologicalReaction direction="left-to-right" evidence="1">
        <dbReference type="Rhea" id="RHEA:27647"/>
    </physiologicalReaction>
</comment>
<dbReference type="GO" id="GO:0005507">
    <property type="term" value="F:copper ion binding"/>
    <property type="evidence" value="ECO:0007669"/>
    <property type="project" value="TreeGrafter"/>
</dbReference>
<comment type="catalytic activity">
    <reaction evidence="7">
        <text>adenosine + H2O + H(+) = inosine + NH4(+)</text>
        <dbReference type="Rhea" id="RHEA:24408"/>
        <dbReference type="ChEBI" id="CHEBI:15377"/>
        <dbReference type="ChEBI" id="CHEBI:15378"/>
        <dbReference type="ChEBI" id="CHEBI:16335"/>
        <dbReference type="ChEBI" id="CHEBI:17596"/>
        <dbReference type="ChEBI" id="CHEBI:28938"/>
        <dbReference type="EC" id="3.5.4.4"/>
    </reaction>
    <physiologicalReaction direction="left-to-right" evidence="7">
        <dbReference type="Rhea" id="RHEA:24409"/>
    </physiologicalReaction>
</comment>
<evidence type="ECO:0000256" key="8">
    <source>
        <dbReference type="ARBA" id="ARBA00048968"/>
    </source>
</evidence>
<dbReference type="PANTHER" id="PTHR30616">
    <property type="entry name" value="UNCHARACTERIZED PROTEIN YFIH"/>
    <property type="match status" value="1"/>
</dbReference>
<comment type="catalytic activity">
    <reaction evidence="9">
        <text>S-methyl-5'-thioadenosine + phosphate = 5-(methylsulfanyl)-alpha-D-ribose 1-phosphate + adenine</text>
        <dbReference type="Rhea" id="RHEA:11852"/>
        <dbReference type="ChEBI" id="CHEBI:16708"/>
        <dbReference type="ChEBI" id="CHEBI:17509"/>
        <dbReference type="ChEBI" id="CHEBI:43474"/>
        <dbReference type="ChEBI" id="CHEBI:58533"/>
        <dbReference type="EC" id="2.4.2.28"/>
    </reaction>
    <physiologicalReaction direction="left-to-right" evidence="9">
        <dbReference type="Rhea" id="RHEA:11853"/>
    </physiologicalReaction>
</comment>